<dbReference type="PANTHER" id="PTHR13338">
    <property type="entry name" value="UPF0240 PROTEIN"/>
    <property type="match status" value="1"/>
</dbReference>
<protein>
    <recommendedName>
        <fullName evidence="3">NADH dehydrogenase [ubiquinone] 1 alpha subcomplex assembly factor 4</fullName>
    </recommendedName>
</protein>
<dbReference type="PANTHER" id="PTHR13338:SF4">
    <property type="entry name" value="NADH DEHYDROGENASE [UBIQUINONE] 1 ALPHA SUBCOMPLEX ASSEMBLY FACTOR 4"/>
    <property type="match status" value="1"/>
</dbReference>
<evidence type="ECO:0000313" key="5">
    <source>
        <dbReference type="Proteomes" id="UP001066276"/>
    </source>
</evidence>
<dbReference type="EMBL" id="JANPWB010000009">
    <property type="protein sequence ID" value="KAJ1151511.1"/>
    <property type="molecule type" value="Genomic_DNA"/>
</dbReference>
<name>A0AAV7RIW9_PLEWA</name>
<comment type="similarity">
    <text evidence="1">Belongs to the NDUFAF4 family.</text>
</comment>
<accession>A0AAV7RIW9</accession>
<evidence type="ECO:0000256" key="2">
    <source>
        <dbReference type="ARBA" id="ARBA00011265"/>
    </source>
</evidence>
<evidence type="ECO:0000256" key="1">
    <source>
        <dbReference type="ARBA" id="ARBA00010698"/>
    </source>
</evidence>
<sequence>MGGLVARAFRNFNVESRAHKVLSQEKPKVAPLHPTTPEELRVQNTAVRDKIYKKDDHLLSLLREVYVDSTDPTPVQAGKRDVINNHQEGRRLPKQTFKHDYFSILDVENIPKGKLSIIEALTVLSNHKRQPETWTAEKIAEEYNLELKDTKSLLEFFIPFDVKIIPPTDAKQIKPT</sequence>
<evidence type="ECO:0000256" key="3">
    <source>
        <dbReference type="ARBA" id="ARBA00021777"/>
    </source>
</evidence>
<dbReference type="AlphaFoldDB" id="A0AAV7RIW9"/>
<organism evidence="4 5">
    <name type="scientific">Pleurodeles waltl</name>
    <name type="common">Iberian ribbed newt</name>
    <dbReference type="NCBI Taxonomy" id="8319"/>
    <lineage>
        <taxon>Eukaryota</taxon>
        <taxon>Metazoa</taxon>
        <taxon>Chordata</taxon>
        <taxon>Craniata</taxon>
        <taxon>Vertebrata</taxon>
        <taxon>Euteleostomi</taxon>
        <taxon>Amphibia</taxon>
        <taxon>Batrachia</taxon>
        <taxon>Caudata</taxon>
        <taxon>Salamandroidea</taxon>
        <taxon>Salamandridae</taxon>
        <taxon>Pleurodelinae</taxon>
        <taxon>Pleurodeles</taxon>
    </lineage>
</organism>
<gene>
    <name evidence="4" type="ORF">NDU88_004291</name>
</gene>
<dbReference type="Pfam" id="PF06784">
    <property type="entry name" value="UPF0240"/>
    <property type="match status" value="1"/>
</dbReference>
<dbReference type="InterPro" id="IPR009622">
    <property type="entry name" value="NDUFAF4"/>
</dbReference>
<evidence type="ECO:0000313" key="4">
    <source>
        <dbReference type="EMBL" id="KAJ1151511.1"/>
    </source>
</evidence>
<comment type="subunit">
    <text evidence="2">Binds calmodulin. Interacts with NDUFAF3.</text>
</comment>
<dbReference type="GO" id="GO:0005739">
    <property type="term" value="C:mitochondrion"/>
    <property type="evidence" value="ECO:0007669"/>
    <property type="project" value="TreeGrafter"/>
</dbReference>
<proteinExistence type="inferred from homology"/>
<dbReference type="GO" id="GO:0032981">
    <property type="term" value="P:mitochondrial respiratory chain complex I assembly"/>
    <property type="evidence" value="ECO:0007669"/>
    <property type="project" value="InterPro"/>
</dbReference>
<dbReference type="Proteomes" id="UP001066276">
    <property type="component" value="Chromosome 5"/>
</dbReference>
<keyword evidence="5" id="KW-1185">Reference proteome</keyword>
<comment type="caution">
    <text evidence="4">The sequence shown here is derived from an EMBL/GenBank/DDBJ whole genome shotgun (WGS) entry which is preliminary data.</text>
</comment>
<reference evidence="4" key="1">
    <citation type="journal article" date="2022" name="bioRxiv">
        <title>Sequencing and chromosome-scale assembly of the giantPleurodeles waltlgenome.</title>
        <authorList>
            <person name="Brown T."/>
            <person name="Elewa A."/>
            <person name="Iarovenko S."/>
            <person name="Subramanian E."/>
            <person name="Araus A.J."/>
            <person name="Petzold A."/>
            <person name="Susuki M."/>
            <person name="Suzuki K.-i.T."/>
            <person name="Hayashi T."/>
            <person name="Toyoda A."/>
            <person name="Oliveira C."/>
            <person name="Osipova E."/>
            <person name="Leigh N.D."/>
            <person name="Simon A."/>
            <person name="Yun M.H."/>
        </authorList>
    </citation>
    <scope>NUCLEOTIDE SEQUENCE</scope>
    <source>
        <strain evidence="4">20211129_DDA</strain>
        <tissue evidence="4">Liver</tissue>
    </source>
</reference>